<proteinExistence type="inferred from homology"/>
<accession>A0A0G4EGB6</accession>
<comment type="similarity">
    <text evidence="1">Belongs to the isochorismatase family.</text>
</comment>
<organism evidence="5 6">
    <name type="scientific">Vitrella brassicaformis (strain CCMP3155)</name>
    <dbReference type="NCBI Taxonomy" id="1169540"/>
    <lineage>
        <taxon>Eukaryota</taxon>
        <taxon>Sar</taxon>
        <taxon>Alveolata</taxon>
        <taxon>Colpodellida</taxon>
        <taxon>Vitrellaceae</taxon>
        <taxon>Vitrella</taxon>
    </lineage>
</organism>
<dbReference type="OrthoDB" id="3341310at2759"/>
<feature type="domain" description="Isochorismatase-like" evidence="4">
    <location>
        <begin position="341"/>
        <end position="499"/>
    </location>
</feature>
<dbReference type="InterPro" id="IPR000868">
    <property type="entry name" value="Isochorismatase-like_dom"/>
</dbReference>
<feature type="compositionally biased region" description="Basic residues" evidence="3">
    <location>
        <begin position="1"/>
        <end position="12"/>
    </location>
</feature>
<evidence type="ECO:0000256" key="2">
    <source>
        <dbReference type="ARBA" id="ARBA00022801"/>
    </source>
</evidence>
<evidence type="ECO:0000313" key="5">
    <source>
        <dbReference type="EMBL" id="CEL94498.1"/>
    </source>
</evidence>
<keyword evidence="2" id="KW-0378">Hydrolase</keyword>
<reference evidence="5 6" key="1">
    <citation type="submission" date="2014-11" db="EMBL/GenBank/DDBJ databases">
        <authorList>
            <person name="Zhu J."/>
            <person name="Qi W."/>
            <person name="Song R."/>
        </authorList>
    </citation>
    <scope>NUCLEOTIDE SEQUENCE [LARGE SCALE GENOMIC DNA]</scope>
</reference>
<dbReference type="InterPro" id="IPR036380">
    <property type="entry name" value="Isochorismatase-like_sf"/>
</dbReference>
<dbReference type="InParanoid" id="A0A0G4EGB6"/>
<evidence type="ECO:0000256" key="1">
    <source>
        <dbReference type="ARBA" id="ARBA00006336"/>
    </source>
</evidence>
<protein>
    <recommendedName>
        <fullName evidence="4">Isochorismatase-like domain-containing protein</fullName>
    </recommendedName>
</protein>
<dbReference type="SUPFAM" id="SSF52499">
    <property type="entry name" value="Isochorismatase-like hydrolases"/>
    <property type="match status" value="1"/>
</dbReference>
<feature type="compositionally biased region" description="Pro residues" evidence="3">
    <location>
        <begin position="30"/>
        <end position="39"/>
    </location>
</feature>
<evidence type="ECO:0000256" key="3">
    <source>
        <dbReference type="SAM" id="MobiDB-lite"/>
    </source>
</evidence>
<dbReference type="AlphaFoldDB" id="A0A0G4EGB6"/>
<sequence length="522" mass="58676">MPSERRLRRMRMRPSMVSVPSGSELWVPPADRPAPPAPPKNLVTATQEWLDTWKEEGTSRDLEIVTLLMEPDTPIVPGQRTILELDRQDVDKFRDAMRANRGSNDKVHIVPLGFVEKNVENRPIRVMPVGALAELVDPTTLYTKGEVVIRLVGRMQIRKVVSATSKLVVHASLLQDEEPFKDNLPPLAEETMQIVYRLYDRCNAEEAEVKRLQSKWELADKAAKRQPLTAKVDSFLELESAVSGDRILSWVSFCAMEYHFDTQTRYWALEQVNPVMRLEVVKQGLQEPCVADHSPLHSPRWAAGSQSFQIAIYMLEGPSIAAYALLIIASLVPSLSMARRSALVVIDMSVEQVGDLSYRKQQVIDTIGRLIDSNAFDLCVDSRLWITDPSKSSLPTLYPTVGRASTKGAELIPELRDKNMVFVHKWNYSGFTSPSRLSDVLKEHRIQEVFMTGINTNYCVFATALDAFYQQYTVRVIEDAVSSIEGAQGHKDGLRWISKFMGGDVVVTSHDAINRTNDAPVA</sequence>
<dbReference type="Pfam" id="PF00857">
    <property type="entry name" value="Isochorismatase"/>
    <property type="match status" value="1"/>
</dbReference>
<dbReference type="VEuPathDB" id="CryptoDB:Vbra_11589"/>
<evidence type="ECO:0000259" key="4">
    <source>
        <dbReference type="Pfam" id="PF00857"/>
    </source>
</evidence>
<keyword evidence="6" id="KW-1185">Reference proteome</keyword>
<evidence type="ECO:0000313" key="6">
    <source>
        <dbReference type="Proteomes" id="UP000041254"/>
    </source>
</evidence>
<dbReference type="Gene3D" id="3.40.50.850">
    <property type="entry name" value="Isochorismatase-like"/>
    <property type="match status" value="1"/>
</dbReference>
<gene>
    <name evidence="5" type="ORF">Vbra_11589</name>
</gene>
<name>A0A0G4EGB6_VITBC</name>
<dbReference type="EMBL" id="CDMY01000220">
    <property type="protein sequence ID" value="CEL94498.1"/>
    <property type="molecule type" value="Genomic_DNA"/>
</dbReference>
<dbReference type="GO" id="GO:0016787">
    <property type="term" value="F:hydrolase activity"/>
    <property type="evidence" value="ECO:0007669"/>
    <property type="project" value="UniProtKB-KW"/>
</dbReference>
<dbReference type="Proteomes" id="UP000041254">
    <property type="component" value="Unassembled WGS sequence"/>
</dbReference>
<dbReference type="CDD" id="cd00431">
    <property type="entry name" value="cysteine_hydrolases"/>
    <property type="match status" value="1"/>
</dbReference>
<dbReference type="PANTHER" id="PTHR43540">
    <property type="entry name" value="PEROXYUREIDOACRYLATE/UREIDOACRYLATE AMIDOHYDROLASE-RELATED"/>
    <property type="match status" value="1"/>
</dbReference>
<dbReference type="PANTHER" id="PTHR43540:SF6">
    <property type="entry name" value="ISOCHORISMATASE-LIKE DOMAIN-CONTAINING PROTEIN"/>
    <property type="match status" value="1"/>
</dbReference>
<dbReference type="InterPro" id="IPR050272">
    <property type="entry name" value="Isochorismatase-like_hydrls"/>
</dbReference>
<feature type="region of interest" description="Disordered" evidence="3">
    <location>
        <begin position="1"/>
        <end position="40"/>
    </location>
</feature>